<feature type="repeat" description="WD" evidence="3">
    <location>
        <begin position="1"/>
        <end position="30"/>
    </location>
</feature>
<reference evidence="4" key="3">
    <citation type="submission" date="2022-06" db="UniProtKB">
        <authorList>
            <consortium name="EnsemblPlants"/>
        </authorList>
    </citation>
    <scope>IDENTIFICATION</scope>
</reference>
<protein>
    <submittedName>
        <fullName evidence="4">Uncharacterized protein</fullName>
    </submittedName>
</protein>
<sequence length="140" mass="15639">HDGAVISLVVHPSDPLVVSSSVDRHIKLWNWEAGWRCVRKLKAHLNNVEKIWDVKTNTCIRQISGLQTDNSRCVGVVRPDCPLLVMTLQGNVTSLYNFDTDCYENSIDFKLGDVLNFAYAEGIKSVVIGFFGGIAMMKIN</sequence>
<dbReference type="GO" id="GO:0006888">
    <property type="term" value="P:endoplasmic reticulum to Golgi vesicle-mediated transport"/>
    <property type="evidence" value="ECO:0007669"/>
    <property type="project" value="TreeGrafter"/>
</dbReference>
<dbReference type="PROSITE" id="PS50294">
    <property type="entry name" value="WD_REPEATS_REGION"/>
    <property type="match status" value="1"/>
</dbReference>
<evidence type="ECO:0000256" key="1">
    <source>
        <dbReference type="ARBA" id="ARBA00022574"/>
    </source>
</evidence>
<dbReference type="Pfam" id="PF00400">
    <property type="entry name" value="WD40"/>
    <property type="match status" value="1"/>
</dbReference>
<evidence type="ECO:0000313" key="4">
    <source>
        <dbReference type="EnsemblPlants" id="TuG1812U0000167000.01.T01"/>
    </source>
</evidence>
<reference evidence="5" key="1">
    <citation type="journal article" date="2013" name="Nature">
        <title>Draft genome of the wheat A-genome progenitor Triticum urartu.</title>
        <authorList>
            <person name="Ling H.Q."/>
            <person name="Zhao S."/>
            <person name="Liu D."/>
            <person name="Wang J."/>
            <person name="Sun H."/>
            <person name="Zhang C."/>
            <person name="Fan H."/>
            <person name="Li D."/>
            <person name="Dong L."/>
            <person name="Tao Y."/>
            <person name="Gao C."/>
            <person name="Wu H."/>
            <person name="Li Y."/>
            <person name="Cui Y."/>
            <person name="Guo X."/>
            <person name="Zheng S."/>
            <person name="Wang B."/>
            <person name="Yu K."/>
            <person name="Liang Q."/>
            <person name="Yang W."/>
            <person name="Lou X."/>
            <person name="Chen J."/>
            <person name="Feng M."/>
            <person name="Jian J."/>
            <person name="Zhang X."/>
            <person name="Luo G."/>
            <person name="Jiang Y."/>
            <person name="Liu J."/>
            <person name="Wang Z."/>
            <person name="Sha Y."/>
            <person name="Zhang B."/>
            <person name="Wu H."/>
            <person name="Tang D."/>
            <person name="Shen Q."/>
            <person name="Xue P."/>
            <person name="Zou S."/>
            <person name="Wang X."/>
            <person name="Liu X."/>
            <person name="Wang F."/>
            <person name="Yang Y."/>
            <person name="An X."/>
            <person name="Dong Z."/>
            <person name="Zhang K."/>
            <person name="Zhang X."/>
            <person name="Luo M.C."/>
            <person name="Dvorak J."/>
            <person name="Tong Y."/>
            <person name="Wang J."/>
            <person name="Yang H."/>
            <person name="Li Z."/>
            <person name="Wang D."/>
            <person name="Zhang A."/>
            <person name="Wang J."/>
        </authorList>
    </citation>
    <scope>NUCLEOTIDE SEQUENCE</scope>
    <source>
        <strain evidence="5">cv. G1812</strain>
    </source>
</reference>
<dbReference type="PROSITE" id="PS50082">
    <property type="entry name" value="WD_REPEATS_2"/>
    <property type="match status" value="1"/>
</dbReference>
<accession>A0A8R7VLH8</accession>
<dbReference type="PANTHER" id="PTHR19876:SF72">
    <property type="entry name" value="COATOMER WD ASSOCIATED REGION DOMAIN-CONTAINING PROTEIN"/>
    <property type="match status" value="1"/>
</dbReference>
<dbReference type="EnsemblPlants" id="TuG1812G0600000371.01.T01">
    <property type="protein sequence ID" value="TuG1812G0600000371.01.T01"/>
    <property type="gene ID" value="TuG1812G0600000371.01"/>
</dbReference>
<dbReference type="EnsemblPlants" id="TuG1812U0000167000.01.T01">
    <property type="protein sequence ID" value="TuG1812U0000167000.01.T01"/>
    <property type="gene ID" value="TuG1812U0000167000.01"/>
</dbReference>
<organism evidence="4 5">
    <name type="scientific">Triticum urartu</name>
    <name type="common">Red wild einkorn</name>
    <name type="synonym">Crithodium urartu</name>
    <dbReference type="NCBI Taxonomy" id="4572"/>
    <lineage>
        <taxon>Eukaryota</taxon>
        <taxon>Viridiplantae</taxon>
        <taxon>Streptophyta</taxon>
        <taxon>Embryophyta</taxon>
        <taxon>Tracheophyta</taxon>
        <taxon>Spermatophyta</taxon>
        <taxon>Magnoliopsida</taxon>
        <taxon>Liliopsida</taxon>
        <taxon>Poales</taxon>
        <taxon>Poaceae</taxon>
        <taxon>BOP clade</taxon>
        <taxon>Pooideae</taxon>
        <taxon>Triticodae</taxon>
        <taxon>Triticeae</taxon>
        <taxon>Triticinae</taxon>
        <taxon>Triticum</taxon>
    </lineage>
</organism>
<dbReference type="GO" id="GO:0006891">
    <property type="term" value="P:intra-Golgi vesicle-mediated transport"/>
    <property type="evidence" value="ECO:0007669"/>
    <property type="project" value="TreeGrafter"/>
</dbReference>
<dbReference type="InterPro" id="IPR050844">
    <property type="entry name" value="Coatomer_complex_subunit"/>
</dbReference>
<proteinExistence type="predicted"/>
<dbReference type="GO" id="GO:0006890">
    <property type="term" value="P:retrograde vesicle-mediated transport, Golgi to endoplasmic reticulum"/>
    <property type="evidence" value="ECO:0007669"/>
    <property type="project" value="TreeGrafter"/>
</dbReference>
<evidence type="ECO:0000313" key="5">
    <source>
        <dbReference type="Proteomes" id="UP000015106"/>
    </source>
</evidence>
<dbReference type="InterPro" id="IPR001680">
    <property type="entry name" value="WD40_rpt"/>
</dbReference>
<dbReference type="PANTHER" id="PTHR19876">
    <property type="entry name" value="COATOMER"/>
    <property type="match status" value="1"/>
</dbReference>
<keyword evidence="5" id="KW-1185">Reference proteome</keyword>
<dbReference type="SUPFAM" id="SSF50978">
    <property type="entry name" value="WD40 repeat-like"/>
    <property type="match status" value="1"/>
</dbReference>
<keyword evidence="1 3" id="KW-0853">WD repeat</keyword>
<name>A0A8R7VLH8_TRIUA</name>
<dbReference type="AlphaFoldDB" id="A0A8R7VLH8"/>
<dbReference type="InterPro" id="IPR015943">
    <property type="entry name" value="WD40/YVTN_repeat-like_dom_sf"/>
</dbReference>
<keyword evidence="2" id="KW-0677">Repeat</keyword>
<dbReference type="GO" id="GO:0030126">
    <property type="term" value="C:COPI vesicle coat"/>
    <property type="evidence" value="ECO:0007669"/>
    <property type="project" value="TreeGrafter"/>
</dbReference>
<dbReference type="InterPro" id="IPR036322">
    <property type="entry name" value="WD40_repeat_dom_sf"/>
</dbReference>
<dbReference type="Gene3D" id="2.130.10.10">
    <property type="entry name" value="YVTN repeat-like/Quinoprotein amine dehydrogenase"/>
    <property type="match status" value="1"/>
</dbReference>
<evidence type="ECO:0000256" key="2">
    <source>
        <dbReference type="ARBA" id="ARBA00022737"/>
    </source>
</evidence>
<evidence type="ECO:0000256" key="3">
    <source>
        <dbReference type="PROSITE-ProRule" id="PRU00221"/>
    </source>
</evidence>
<dbReference type="Gramene" id="TuG1812G0600000371.01.T01">
    <property type="protein sequence ID" value="TuG1812G0600000371.01.T01"/>
    <property type="gene ID" value="TuG1812G0600000371.01"/>
</dbReference>
<reference evidence="4" key="2">
    <citation type="submission" date="2018-03" db="EMBL/GenBank/DDBJ databases">
        <title>The Triticum urartu genome reveals the dynamic nature of wheat genome evolution.</title>
        <authorList>
            <person name="Ling H."/>
            <person name="Ma B."/>
            <person name="Shi X."/>
            <person name="Liu H."/>
            <person name="Dong L."/>
            <person name="Sun H."/>
            <person name="Cao Y."/>
            <person name="Gao Q."/>
            <person name="Zheng S."/>
            <person name="Li Y."/>
            <person name="Yu Y."/>
            <person name="Du H."/>
            <person name="Qi M."/>
            <person name="Li Y."/>
            <person name="Yu H."/>
            <person name="Cui Y."/>
            <person name="Wang N."/>
            <person name="Chen C."/>
            <person name="Wu H."/>
            <person name="Zhao Y."/>
            <person name="Zhang J."/>
            <person name="Li Y."/>
            <person name="Zhou W."/>
            <person name="Zhang B."/>
            <person name="Hu W."/>
            <person name="Eijk M."/>
            <person name="Tang J."/>
            <person name="Witsenboer H."/>
            <person name="Zhao S."/>
            <person name="Li Z."/>
            <person name="Zhang A."/>
            <person name="Wang D."/>
            <person name="Liang C."/>
        </authorList>
    </citation>
    <scope>NUCLEOTIDE SEQUENCE [LARGE SCALE GENOMIC DNA]</scope>
    <source>
        <strain evidence="4">cv. G1812</strain>
    </source>
</reference>
<dbReference type="Proteomes" id="UP000015106">
    <property type="component" value="Chromosome 6"/>
</dbReference>
<dbReference type="Gramene" id="TuG1812U0000167000.01.T01">
    <property type="protein sequence ID" value="TuG1812U0000167000.01.T01"/>
    <property type="gene ID" value="TuG1812U0000167000.01"/>
</dbReference>
<dbReference type="GO" id="GO:0006886">
    <property type="term" value="P:intracellular protein transport"/>
    <property type="evidence" value="ECO:0007669"/>
    <property type="project" value="TreeGrafter"/>
</dbReference>